<evidence type="ECO:0000313" key="3">
    <source>
        <dbReference type="Proteomes" id="UP000499080"/>
    </source>
</evidence>
<sequence>MLDLCKKYQNRETIETKGGRGKKPKTSARQESMNVRFEQKKNYISSKGIVKDLKFECVNSNSLPYNQKLRVDKLYPKKKTIHLNPSQNKSQQCTWSLQKNIFRMFHNSGTVFYGHTKANIFSDKKT</sequence>
<feature type="compositionally biased region" description="Basic and acidic residues" evidence="1">
    <location>
        <begin position="9"/>
        <end position="18"/>
    </location>
</feature>
<evidence type="ECO:0000256" key="1">
    <source>
        <dbReference type="SAM" id="MobiDB-lite"/>
    </source>
</evidence>
<dbReference type="OrthoDB" id="4843387at2759"/>
<gene>
    <name evidence="2" type="ORF">AVEN_52126_1</name>
</gene>
<dbReference type="EMBL" id="BGPR01000506">
    <property type="protein sequence ID" value="GBM23923.1"/>
    <property type="molecule type" value="Genomic_DNA"/>
</dbReference>
<comment type="caution">
    <text evidence="2">The sequence shown here is derived from an EMBL/GenBank/DDBJ whole genome shotgun (WGS) entry which is preliminary data.</text>
</comment>
<protein>
    <submittedName>
        <fullName evidence="2">Uncharacterized protein</fullName>
    </submittedName>
</protein>
<name>A0A4Y2E415_ARAVE</name>
<accession>A0A4Y2E415</accession>
<dbReference type="Proteomes" id="UP000499080">
    <property type="component" value="Unassembled WGS sequence"/>
</dbReference>
<evidence type="ECO:0000313" key="2">
    <source>
        <dbReference type="EMBL" id="GBM23923.1"/>
    </source>
</evidence>
<feature type="region of interest" description="Disordered" evidence="1">
    <location>
        <begin position="9"/>
        <end position="34"/>
    </location>
</feature>
<proteinExistence type="predicted"/>
<reference evidence="2 3" key="1">
    <citation type="journal article" date="2019" name="Sci. Rep.">
        <title>Orb-weaving spider Araneus ventricosus genome elucidates the spidroin gene catalogue.</title>
        <authorList>
            <person name="Kono N."/>
            <person name="Nakamura H."/>
            <person name="Ohtoshi R."/>
            <person name="Moran D.A.P."/>
            <person name="Shinohara A."/>
            <person name="Yoshida Y."/>
            <person name="Fujiwara M."/>
            <person name="Mori M."/>
            <person name="Tomita M."/>
            <person name="Arakawa K."/>
        </authorList>
    </citation>
    <scope>NUCLEOTIDE SEQUENCE [LARGE SCALE GENOMIC DNA]</scope>
</reference>
<dbReference type="AlphaFoldDB" id="A0A4Y2E415"/>
<organism evidence="2 3">
    <name type="scientific">Araneus ventricosus</name>
    <name type="common">Orbweaver spider</name>
    <name type="synonym">Epeira ventricosa</name>
    <dbReference type="NCBI Taxonomy" id="182803"/>
    <lineage>
        <taxon>Eukaryota</taxon>
        <taxon>Metazoa</taxon>
        <taxon>Ecdysozoa</taxon>
        <taxon>Arthropoda</taxon>
        <taxon>Chelicerata</taxon>
        <taxon>Arachnida</taxon>
        <taxon>Araneae</taxon>
        <taxon>Araneomorphae</taxon>
        <taxon>Entelegynae</taxon>
        <taxon>Araneoidea</taxon>
        <taxon>Araneidae</taxon>
        <taxon>Araneus</taxon>
    </lineage>
</organism>
<keyword evidence="3" id="KW-1185">Reference proteome</keyword>